<dbReference type="GO" id="GO:0050830">
    <property type="term" value="P:defense response to Gram-positive bacterium"/>
    <property type="evidence" value="ECO:0007669"/>
    <property type="project" value="TreeGrafter"/>
</dbReference>
<dbReference type="GO" id="GO:0002720">
    <property type="term" value="P:positive regulation of cytokine production involved in immune response"/>
    <property type="evidence" value="ECO:0007669"/>
    <property type="project" value="TreeGrafter"/>
</dbReference>
<dbReference type="Ensembl" id="ENSGMOT00000063427.1">
    <property type="protein sequence ID" value="ENSGMOP00000034566.1"/>
    <property type="gene ID" value="ENSGMOG00000022676.1"/>
</dbReference>
<proteinExistence type="predicted"/>
<organism evidence="3 4">
    <name type="scientific">Gadus morhua</name>
    <name type="common">Atlantic cod</name>
    <dbReference type="NCBI Taxonomy" id="8049"/>
    <lineage>
        <taxon>Eukaryota</taxon>
        <taxon>Metazoa</taxon>
        <taxon>Chordata</taxon>
        <taxon>Craniata</taxon>
        <taxon>Vertebrata</taxon>
        <taxon>Euteleostomi</taxon>
        <taxon>Actinopterygii</taxon>
        <taxon>Neopterygii</taxon>
        <taxon>Teleostei</taxon>
        <taxon>Neoteleostei</taxon>
        <taxon>Acanthomorphata</taxon>
        <taxon>Zeiogadaria</taxon>
        <taxon>Gadariae</taxon>
        <taxon>Gadiformes</taxon>
        <taxon>Gadoidei</taxon>
        <taxon>Gadidae</taxon>
        <taxon>Gadus</taxon>
    </lineage>
</organism>
<dbReference type="Pfam" id="PF00020">
    <property type="entry name" value="TNFR_c6"/>
    <property type="match status" value="1"/>
</dbReference>
<dbReference type="GO" id="GO:2000406">
    <property type="term" value="P:positive regulation of T cell migration"/>
    <property type="evidence" value="ECO:0007669"/>
    <property type="project" value="TreeGrafter"/>
</dbReference>
<keyword evidence="1" id="KW-1015">Disulfide bond</keyword>
<evidence type="ECO:0000313" key="4">
    <source>
        <dbReference type="Proteomes" id="UP000694546"/>
    </source>
</evidence>
<dbReference type="PROSITE" id="PS00652">
    <property type="entry name" value="TNFR_NGFR_1"/>
    <property type="match status" value="1"/>
</dbReference>
<dbReference type="GeneTree" id="ENSGT01120000274227"/>
<dbReference type="GO" id="GO:0050829">
    <property type="term" value="P:defense response to Gram-negative bacterium"/>
    <property type="evidence" value="ECO:0007669"/>
    <property type="project" value="TreeGrafter"/>
</dbReference>
<dbReference type="Gene3D" id="2.10.50.10">
    <property type="entry name" value="Tumor Necrosis Factor Receptor, subunit A, domain 2"/>
    <property type="match status" value="1"/>
</dbReference>
<evidence type="ECO:0000313" key="3">
    <source>
        <dbReference type="Ensembl" id="ENSGMOP00000034566.1"/>
    </source>
</evidence>
<dbReference type="Proteomes" id="UP000694546">
    <property type="component" value="Chromosome 1"/>
</dbReference>
<evidence type="ECO:0000256" key="1">
    <source>
        <dbReference type="PROSITE-ProRule" id="PRU00206"/>
    </source>
</evidence>
<dbReference type="PROSITE" id="PS50050">
    <property type="entry name" value="TNFR_NGFR_2"/>
    <property type="match status" value="1"/>
</dbReference>
<accession>A0A8C5AN39</accession>
<feature type="domain" description="TNFR-Cys" evidence="2">
    <location>
        <begin position="22"/>
        <end position="56"/>
    </location>
</feature>
<dbReference type="PANTHER" id="PTHR46838:SF1">
    <property type="entry name" value="TUMOR NECROSIS FACTOR RECEPTOR SUPERFAMILY MEMBER 14"/>
    <property type="match status" value="1"/>
</dbReference>
<dbReference type="AlphaFoldDB" id="A0A8C5AN39"/>
<feature type="disulfide bond" evidence="1">
    <location>
        <begin position="38"/>
        <end position="56"/>
    </location>
</feature>
<sequence>GFTESGHSSLWKWNELPTASPSCPADEYRAGQVCCLACPGGYRVHRDCTATSNSLCSKCPDGTFKEGLSGQKQCSACTKCDPGRCDHVYIREVVLFMFISEN</sequence>
<keyword evidence="4" id="KW-1185">Reference proteome</keyword>
<reference evidence="3" key="2">
    <citation type="submission" date="2025-08" db="UniProtKB">
        <authorList>
            <consortium name="Ensembl"/>
        </authorList>
    </citation>
    <scope>IDENTIFICATION</scope>
</reference>
<dbReference type="InterPro" id="IPR001368">
    <property type="entry name" value="TNFR/NGFR_Cys_rich_reg"/>
</dbReference>
<reference evidence="3" key="1">
    <citation type="submission" date="2019-07" db="EMBL/GenBank/DDBJ databases">
        <authorList>
            <consortium name="Wellcome Sanger Institute Data Sharing"/>
        </authorList>
    </citation>
    <scope>NUCLEOTIDE SEQUENCE [LARGE SCALE GENOMIC DNA]</scope>
</reference>
<dbReference type="GO" id="GO:0046642">
    <property type="term" value="P:negative regulation of alpha-beta T cell proliferation"/>
    <property type="evidence" value="ECO:0007669"/>
    <property type="project" value="TreeGrafter"/>
</dbReference>
<protein>
    <recommendedName>
        <fullName evidence="2">TNFR-Cys domain-containing protein</fullName>
    </recommendedName>
</protein>
<dbReference type="SMART" id="SM00208">
    <property type="entry name" value="TNFR"/>
    <property type="match status" value="1"/>
</dbReference>
<feature type="disulfide bond" evidence="1">
    <location>
        <begin position="35"/>
        <end position="48"/>
    </location>
</feature>
<feature type="repeat" description="TNFR-Cys" evidence="1">
    <location>
        <begin position="22"/>
        <end position="56"/>
    </location>
</feature>
<name>A0A8C5AN39_GADMO</name>
<evidence type="ECO:0000259" key="2">
    <source>
        <dbReference type="PROSITE" id="PS50050"/>
    </source>
</evidence>
<dbReference type="SUPFAM" id="SSF57586">
    <property type="entry name" value="TNF receptor-like"/>
    <property type="match status" value="1"/>
</dbReference>
<dbReference type="GO" id="GO:0009897">
    <property type="term" value="C:external side of plasma membrane"/>
    <property type="evidence" value="ECO:0007669"/>
    <property type="project" value="TreeGrafter"/>
</dbReference>
<comment type="caution">
    <text evidence="1">Lacks conserved residue(s) required for the propagation of feature annotation.</text>
</comment>
<dbReference type="PANTHER" id="PTHR46838">
    <property type="entry name" value="TUMOR NECROSIS FACTOR RECEPTOR SUPERFAMILY MEMBER 14"/>
    <property type="match status" value="1"/>
</dbReference>
<reference evidence="3" key="3">
    <citation type="submission" date="2025-09" db="UniProtKB">
        <authorList>
            <consortium name="Ensembl"/>
        </authorList>
    </citation>
    <scope>IDENTIFICATION</scope>
</reference>